<evidence type="ECO:0000313" key="14">
    <source>
        <dbReference type="Ensembl" id="ENSAOCP00000053560.1"/>
    </source>
</evidence>
<proteinExistence type="inferred from homology"/>
<feature type="transmembrane region" description="Helical" evidence="11">
    <location>
        <begin position="188"/>
        <end position="213"/>
    </location>
</feature>
<dbReference type="GeneTree" id="ENSGT00940000153763"/>
<evidence type="ECO:0000313" key="15">
    <source>
        <dbReference type="Proteomes" id="UP001501940"/>
    </source>
</evidence>
<dbReference type="Gene3D" id="3.90.1280.20">
    <property type="match status" value="1"/>
</dbReference>
<feature type="transmembrane region" description="Helical" evidence="11">
    <location>
        <begin position="106"/>
        <end position="130"/>
    </location>
</feature>
<evidence type="ECO:0000256" key="1">
    <source>
        <dbReference type="ARBA" id="ARBA00004337"/>
    </source>
</evidence>
<evidence type="ECO:0000256" key="6">
    <source>
        <dbReference type="ARBA" id="ARBA00023065"/>
    </source>
</evidence>
<organism evidence="14 15">
    <name type="scientific">Amphiprion ocellaris</name>
    <name type="common">Clown anemonefish</name>
    <dbReference type="NCBI Taxonomy" id="80972"/>
    <lineage>
        <taxon>Eukaryota</taxon>
        <taxon>Metazoa</taxon>
        <taxon>Chordata</taxon>
        <taxon>Craniata</taxon>
        <taxon>Vertebrata</taxon>
        <taxon>Euteleostomi</taxon>
        <taxon>Actinopterygii</taxon>
        <taxon>Neopterygii</taxon>
        <taxon>Teleostei</taxon>
        <taxon>Neoteleostei</taxon>
        <taxon>Acanthomorphata</taxon>
        <taxon>Ovalentaria</taxon>
        <taxon>Pomacentridae</taxon>
        <taxon>Amphiprion</taxon>
    </lineage>
</organism>
<evidence type="ECO:0000256" key="2">
    <source>
        <dbReference type="ARBA" id="ARBA00022448"/>
    </source>
</evidence>
<feature type="transmembrane region" description="Helical" evidence="11">
    <location>
        <begin position="234"/>
        <end position="256"/>
    </location>
</feature>
<dbReference type="FunFam" id="3.10.580.20:FF:000001">
    <property type="entry name" value="Chloride channel protein"/>
    <property type="match status" value="1"/>
</dbReference>
<feature type="domain" description="CBS" evidence="13">
    <location>
        <begin position="713"/>
        <end position="771"/>
    </location>
</feature>
<keyword evidence="7 10" id="KW-0129">CBS domain</keyword>
<dbReference type="GO" id="GO:0005886">
    <property type="term" value="C:plasma membrane"/>
    <property type="evidence" value="ECO:0007669"/>
    <property type="project" value="TreeGrafter"/>
</dbReference>
<evidence type="ECO:0000256" key="7">
    <source>
        <dbReference type="ARBA" id="ARBA00023122"/>
    </source>
</evidence>
<keyword evidence="2 11" id="KW-0813">Transport</keyword>
<keyword evidence="6 11" id="KW-0406">Ion transport</keyword>
<dbReference type="GO" id="GO:0005247">
    <property type="term" value="F:voltage-gated chloride channel activity"/>
    <property type="evidence" value="ECO:0007669"/>
    <property type="project" value="TreeGrafter"/>
</dbReference>
<evidence type="ECO:0000256" key="4">
    <source>
        <dbReference type="ARBA" id="ARBA00022753"/>
    </source>
</evidence>
<dbReference type="CDD" id="cd03684">
    <property type="entry name" value="ClC_3_like"/>
    <property type="match status" value="1"/>
</dbReference>
<reference evidence="14" key="2">
    <citation type="submission" date="2025-08" db="UniProtKB">
        <authorList>
            <consortium name="Ensembl"/>
        </authorList>
    </citation>
    <scope>IDENTIFICATION</scope>
</reference>
<feature type="transmembrane region" description="Helical" evidence="11">
    <location>
        <begin position="457"/>
        <end position="477"/>
    </location>
</feature>
<dbReference type="CDD" id="cd04591">
    <property type="entry name" value="CBS_pair_voltage-gated_CLC_euk_bac"/>
    <property type="match status" value="1"/>
</dbReference>
<feature type="domain" description="CBS" evidence="13">
    <location>
        <begin position="616"/>
        <end position="680"/>
    </location>
</feature>
<dbReference type="Pfam" id="PF00571">
    <property type="entry name" value="CBS"/>
    <property type="match status" value="2"/>
</dbReference>
<comment type="subcellular location">
    <subcellularLocation>
        <location evidence="1">Endosome membrane</location>
        <topology evidence="1">Multi-pass membrane protein</topology>
    </subcellularLocation>
    <subcellularLocation>
        <location evidence="11">Membrane</location>
        <topology evidence="11">Multi-pass membrane protein</topology>
    </subcellularLocation>
</comment>
<dbReference type="InterPro" id="IPR046342">
    <property type="entry name" value="CBS_dom_sf"/>
</dbReference>
<evidence type="ECO:0000256" key="11">
    <source>
        <dbReference type="RuleBase" id="RU361221"/>
    </source>
</evidence>
<feature type="transmembrane region" description="Helical" evidence="11">
    <location>
        <begin position="326"/>
        <end position="343"/>
    </location>
</feature>
<feature type="transmembrane region" description="Helical" evidence="11">
    <location>
        <begin position="262"/>
        <end position="278"/>
    </location>
</feature>
<name>A0AAQ5YPR3_AMPOC</name>
<dbReference type="InterPro" id="IPR014743">
    <property type="entry name" value="Cl-channel_core"/>
</dbReference>
<dbReference type="GO" id="GO:0008021">
    <property type="term" value="C:synaptic vesicle"/>
    <property type="evidence" value="ECO:0007669"/>
    <property type="project" value="TreeGrafter"/>
</dbReference>
<evidence type="ECO:0000259" key="13">
    <source>
        <dbReference type="PROSITE" id="PS51371"/>
    </source>
</evidence>
<evidence type="ECO:0000256" key="5">
    <source>
        <dbReference type="ARBA" id="ARBA00022989"/>
    </source>
</evidence>
<evidence type="ECO:0000256" key="8">
    <source>
        <dbReference type="ARBA" id="ARBA00023136"/>
    </source>
</evidence>
<keyword evidence="15" id="KW-1185">Reference proteome</keyword>
<sequence length="776" mass="85361">MGWEFWTKQLDEEELVVDGGFEDYSTTTGSSSSSSRAAGMNGTGPSNLVDPLEDPLPGVGTYEDFNTIDWVREKSKDRDRHREITNKSRQSTVALLHSISDAFSGWLLMLLVGLMAGALAGGIDIAAHWLNDMKGGVCLIGFWFNHEHCCWTSNETTFQERDRCPQWQSWAELITGTSEGAFAYVVNYLMYIFWALLFAFLAVTLVRAFAPYACGSGIPEIKTILSGFIIRGYLGKWTLIIKTITLVLAVSSGLSLGKEGPLVHVACCCANILCHLFTKYRKNEAKRREVLSAAAAVGVSVAFGAPIGGVLFSLEEVSYYFPLKTLWRSFFAALVAAFTLRSINPFGNSRLVLFYVEFHAPWKREYVFSLHLPGKSTILGHYPVIEVLVVAALTAIIAYPNSYTRMSGAELISELFNDCSLLDSSQLCGYKQPTNTSETGAGNSLADRPAGEGLYTALWQLALALVFKMMITVITFGMKVPSGLFIPSMAVGAIAGRLLGVGMEQLAYYHHDWFIFKGWCSPGADCITPGLYAMVGAAACLGGVTRMTVSLVVIMFELTGGLEYIVPLMAATMTSKWVADAFGREGIYEAHIRLNGYPFLEAKEEFEYSSLAVDVMRPRRADPALAVLTQEGMTVGEVETLVESTHYSGFPVVVSQESQRLVGFVLRRDLLISIDNARKRQEGVVSASQVVFTEHAPTQPDDAPPPLRLRGIMDLSPFTVTDHTPMDITVDIFRKLGLRQCLVTHNGRLLGIITKKDILKHMAQIANRDPESILFN</sequence>
<evidence type="ECO:0000256" key="12">
    <source>
        <dbReference type="SAM" id="MobiDB-lite"/>
    </source>
</evidence>
<protein>
    <recommendedName>
        <fullName evidence="11">Chloride channel protein</fullName>
    </recommendedName>
</protein>
<keyword evidence="8 11" id="KW-0472">Membrane</keyword>
<dbReference type="FunFam" id="1.10.3080.10:FF:000016">
    <property type="entry name" value="Chloride channel protein"/>
    <property type="match status" value="1"/>
</dbReference>
<comment type="similarity">
    <text evidence="11">Belongs to the chloride channel (TC 2.A.49) family.</text>
</comment>
<dbReference type="GO" id="GO:0005794">
    <property type="term" value="C:Golgi apparatus"/>
    <property type="evidence" value="ECO:0007669"/>
    <property type="project" value="TreeGrafter"/>
</dbReference>
<reference evidence="14" key="3">
    <citation type="submission" date="2025-09" db="UniProtKB">
        <authorList>
            <consortium name="Ensembl"/>
        </authorList>
    </citation>
    <scope>IDENTIFICATION</scope>
</reference>
<dbReference type="SUPFAM" id="SSF54631">
    <property type="entry name" value="CBS-domain pair"/>
    <property type="match status" value="1"/>
</dbReference>
<dbReference type="Gene3D" id="3.10.580.20">
    <property type="match status" value="1"/>
</dbReference>
<accession>A0AAQ5YPR3</accession>
<dbReference type="AlphaFoldDB" id="A0AAQ5YPR3"/>
<dbReference type="Gene3D" id="1.10.3080.10">
    <property type="entry name" value="Clc chloride channel"/>
    <property type="match status" value="2"/>
</dbReference>
<keyword evidence="5 11" id="KW-1133">Transmembrane helix</keyword>
<reference evidence="14 15" key="1">
    <citation type="submission" date="2022-01" db="EMBL/GenBank/DDBJ databases">
        <title>A chromosome-scale genome assembly of the false clownfish, Amphiprion ocellaris.</title>
        <authorList>
            <person name="Ryu T."/>
        </authorList>
    </citation>
    <scope>NUCLEOTIDE SEQUENCE [LARGE SCALE GENOMIC DNA]</scope>
</reference>
<dbReference type="SMART" id="SM00116">
    <property type="entry name" value="CBS"/>
    <property type="match status" value="2"/>
</dbReference>
<dbReference type="PANTHER" id="PTHR45711">
    <property type="entry name" value="CHLORIDE CHANNEL PROTEIN"/>
    <property type="match status" value="1"/>
</dbReference>
<dbReference type="PROSITE" id="PS51371">
    <property type="entry name" value="CBS"/>
    <property type="match status" value="2"/>
</dbReference>
<evidence type="ECO:0000256" key="10">
    <source>
        <dbReference type="PROSITE-ProRule" id="PRU00703"/>
    </source>
</evidence>
<feature type="transmembrane region" description="Helical" evidence="11">
    <location>
        <begin position="379"/>
        <end position="399"/>
    </location>
</feature>
<dbReference type="Pfam" id="PF00654">
    <property type="entry name" value="Voltage_CLC"/>
    <property type="match status" value="2"/>
</dbReference>
<feature type="transmembrane region" description="Helical" evidence="11">
    <location>
        <begin position="484"/>
        <end position="503"/>
    </location>
</feature>
<dbReference type="PANTHER" id="PTHR45711:SF7">
    <property type="entry name" value="H(+)_CL(-) EXCHANGE TRANSPORTER 5"/>
    <property type="match status" value="1"/>
</dbReference>
<dbReference type="PRINTS" id="PR00762">
    <property type="entry name" value="CLCHANNEL"/>
</dbReference>
<dbReference type="GO" id="GO:0010008">
    <property type="term" value="C:endosome membrane"/>
    <property type="evidence" value="ECO:0007669"/>
    <property type="project" value="UniProtKB-SubCell"/>
</dbReference>
<keyword evidence="9 11" id="KW-0868">Chloride</keyword>
<keyword evidence="3 11" id="KW-0812">Transmembrane</keyword>
<evidence type="ECO:0000256" key="9">
    <source>
        <dbReference type="ARBA" id="ARBA00023214"/>
    </source>
</evidence>
<keyword evidence="4" id="KW-0967">Endosome</keyword>
<feature type="compositionally biased region" description="Low complexity" evidence="12">
    <location>
        <begin position="25"/>
        <end position="35"/>
    </location>
</feature>
<dbReference type="Proteomes" id="UP001501940">
    <property type="component" value="Chromosome 23"/>
</dbReference>
<feature type="transmembrane region" description="Helical" evidence="11">
    <location>
        <begin position="290"/>
        <end position="314"/>
    </location>
</feature>
<dbReference type="Ensembl" id="ENSAOCT00000060981.1">
    <property type="protein sequence ID" value="ENSAOCP00000053560.1"/>
    <property type="gene ID" value="ENSAOCG00000019074.2"/>
</dbReference>
<dbReference type="FunFam" id="3.90.1280.20:FF:000002">
    <property type="entry name" value="Chloride channel protein"/>
    <property type="match status" value="1"/>
</dbReference>
<dbReference type="InterPro" id="IPR000644">
    <property type="entry name" value="CBS_dom"/>
</dbReference>
<dbReference type="GO" id="GO:0005769">
    <property type="term" value="C:early endosome"/>
    <property type="evidence" value="ECO:0007669"/>
    <property type="project" value="TreeGrafter"/>
</dbReference>
<feature type="region of interest" description="Disordered" evidence="12">
    <location>
        <begin position="21"/>
        <end position="53"/>
    </location>
</feature>
<evidence type="ECO:0000256" key="3">
    <source>
        <dbReference type="ARBA" id="ARBA00022692"/>
    </source>
</evidence>
<dbReference type="SUPFAM" id="SSF81340">
    <property type="entry name" value="Clc chloride channel"/>
    <property type="match status" value="1"/>
</dbReference>
<feature type="transmembrane region" description="Helical" evidence="11">
    <location>
        <begin position="531"/>
        <end position="556"/>
    </location>
</feature>
<dbReference type="InterPro" id="IPR001807">
    <property type="entry name" value="ClC"/>
</dbReference>